<organism evidence="1 2">
    <name type="scientific">Rhabditophanes sp. KR3021</name>
    <dbReference type="NCBI Taxonomy" id="114890"/>
    <lineage>
        <taxon>Eukaryota</taxon>
        <taxon>Metazoa</taxon>
        <taxon>Ecdysozoa</taxon>
        <taxon>Nematoda</taxon>
        <taxon>Chromadorea</taxon>
        <taxon>Rhabditida</taxon>
        <taxon>Tylenchina</taxon>
        <taxon>Panagrolaimomorpha</taxon>
        <taxon>Strongyloidoidea</taxon>
        <taxon>Alloionematidae</taxon>
        <taxon>Rhabditophanes</taxon>
    </lineage>
</organism>
<proteinExistence type="predicted"/>
<accession>A0AC35UES9</accession>
<dbReference type="WBParaSite" id="RSKR_0001109000.1">
    <property type="protein sequence ID" value="RSKR_0001109000.1"/>
    <property type="gene ID" value="RSKR_0001109000"/>
</dbReference>
<evidence type="ECO:0000313" key="1">
    <source>
        <dbReference type="Proteomes" id="UP000095286"/>
    </source>
</evidence>
<evidence type="ECO:0000313" key="2">
    <source>
        <dbReference type="WBParaSite" id="RSKR_0001109000.1"/>
    </source>
</evidence>
<sequence>MFTQYPQVRCAINGCQFDFGTFQEYELHLSYHMYTLKLQFAGYVNVISKTAIDELETCGFVLQKTAQFSECPLPCQWRGCNSTFNDLIELYQHIDNHINSFPRKGIGKDTPFICQWEDCCEEFGFKQKIGRHIVTHVGIKKCACPFCGTKFNEFARLKEHMGRKVLKPSDAKYTCSICDEKFKLEKVMINHYKRHFKKNICSICDSAHQNTTELIRHIEAVHAGPKKFTCQNCLKDYTNQNSFRSHCNKCGNKDKPYKCSQCSCAYATEVALNKHLTERHMKAGLVNLYICHLCDDESVFTGGKQLGIHLKGHGLPVPKGFTRYNFRRHQDGYYRLQLEPKMRHQLELPNTS</sequence>
<name>A0AC35UES9_9BILA</name>
<reference evidence="2" key="1">
    <citation type="submission" date="2016-11" db="UniProtKB">
        <authorList>
            <consortium name="WormBaseParasite"/>
        </authorList>
    </citation>
    <scope>IDENTIFICATION</scope>
    <source>
        <strain evidence="2">KR3021</strain>
    </source>
</reference>
<protein>
    <submittedName>
        <fullName evidence="2">C2H2-type domain-containing protein</fullName>
    </submittedName>
</protein>
<dbReference type="Proteomes" id="UP000095286">
    <property type="component" value="Unplaced"/>
</dbReference>